<evidence type="ECO:0000256" key="1">
    <source>
        <dbReference type="SAM" id="MobiDB-lite"/>
    </source>
</evidence>
<gene>
    <name evidence="2" type="ORF">Mco01_33590</name>
</gene>
<comment type="caution">
    <text evidence="2">The sequence shown here is derived from an EMBL/GenBank/DDBJ whole genome shotgun (WGS) entry which is preliminary data.</text>
</comment>
<evidence type="ECO:0000313" key="3">
    <source>
        <dbReference type="Proteomes" id="UP000603904"/>
    </source>
</evidence>
<feature type="region of interest" description="Disordered" evidence="1">
    <location>
        <begin position="101"/>
        <end position="120"/>
    </location>
</feature>
<protein>
    <submittedName>
        <fullName evidence="2">Uncharacterized protein</fullName>
    </submittedName>
</protein>
<keyword evidence="3" id="KW-1185">Reference proteome</keyword>
<dbReference type="Proteomes" id="UP000603904">
    <property type="component" value="Unassembled WGS sequence"/>
</dbReference>
<dbReference type="EMBL" id="BOOC01000013">
    <property type="protein sequence ID" value="GIH40359.1"/>
    <property type="molecule type" value="Genomic_DNA"/>
</dbReference>
<reference evidence="2 3" key="1">
    <citation type="submission" date="2021-01" db="EMBL/GenBank/DDBJ databases">
        <title>Whole genome shotgun sequence of Microbispora corallina NBRC 16416.</title>
        <authorList>
            <person name="Komaki H."/>
            <person name="Tamura T."/>
        </authorList>
    </citation>
    <scope>NUCLEOTIDE SEQUENCE [LARGE SCALE GENOMIC DNA]</scope>
    <source>
        <strain evidence="2 3">NBRC 16416</strain>
    </source>
</reference>
<sequence length="120" mass="12766">MRRAVEGDAVRAPVVVHPVQQVARQRRVVHRVVEVPLAAVPLAGADTDVFQPVRQMVANADEDLVARPALLLPYGHDQMDQARIARDDFGLGVDGQVIDGAALAGEPPLPGDPAGEEPVK</sequence>
<evidence type="ECO:0000313" key="2">
    <source>
        <dbReference type="EMBL" id="GIH40359.1"/>
    </source>
</evidence>
<proteinExistence type="predicted"/>
<name>A0ABQ4FZW8_9ACTN</name>
<organism evidence="2 3">
    <name type="scientific">Microbispora corallina</name>
    <dbReference type="NCBI Taxonomy" id="83302"/>
    <lineage>
        <taxon>Bacteria</taxon>
        <taxon>Bacillati</taxon>
        <taxon>Actinomycetota</taxon>
        <taxon>Actinomycetes</taxon>
        <taxon>Streptosporangiales</taxon>
        <taxon>Streptosporangiaceae</taxon>
        <taxon>Microbispora</taxon>
    </lineage>
</organism>
<accession>A0ABQ4FZW8</accession>